<dbReference type="GO" id="GO:0005544">
    <property type="term" value="F:calcium-dependent phospholipid binding"/>
    <property type="evidence" value="ECO:0007669"/>
    <property type="project" value="UniProtKB-KW"/>
</dbReference>
<dbReference type="EMBL" id="WJQU01000003">
    <property type="protein sequence ID" value="KAJ6639203.1"/>
    <property type="molecule type" value="Genomic_DNA"/>
</dbReference>
<dbReference type="SUPFAM" id="SSF47874">
    <property type="entry name" value="Annexin"/>
    <property type="match status" value="1"/>
</dbReference>
<dbReference type="FunFam" id="1.10.220.10:FF:000010">
    <property type="entry name" value="Annexin"/>
    <property type="match status" value="1"/>
</dbReference>
<keyword evidence="3 6" id="KW-0106">Calcium</keyword>
<keyword evidence="2 6" id="KW-0677">Repeat</keyword>
<evidence type="ECO:0000256" key="6">
    <source>
        <dbReference type="RuleBase" id="RU003540"/>
    </source>
</evidence>
<name>A0A9Q0MWG4_9DIPT</name>
<evidence type="ECO:0000256" key="2">
    <source>
        <dbReference type="ARBA" id="ARBA00022737"/>
    </source>
</evidence>
<sequence>MSSYKPEPTIVPIDDFNAIADGDALRSAMKGLGTDEEEIIQILTTRSNQQRQEIAAYFANELDRNLIDDLKSELGGNFENVIVALMTTPDQYLCQELNKAMDGAGTNENVLVEILCTKTNDEVKRLVEVYEEMYSRPLAEHMCSETDGHFRRLLTLIITGVRDESNEVDAALAKEQAELLYAAGEGKLGTDEDVFNKILAHGCFEHLRLVFEEYKQLSGQTIEHAIDHELDGDLKDAIRAIALETGFTIEFFVDLLLYYLLVECVQSPAAFFAKELHDAIDGLGTDDSTLIRIIVSRSEIDLGTIKAEYERIYDRTLLSAVRDETSGDYNRALCAIIGSA</sequence>
<dbReference type="PROSITE" id="PS00223">
    <property type="entry name" value="ANNEXIN_1"/>
    <property type="match status" value="2"/>
</dbReference>
<accession>A0A9Q0MWG4</accession>
<evidence type="ECO:0000313" key="8">
    <source>
        <dbReference type="Proteomes" id="UP001151699"/>
    </source>
</evidence>
<dbReference type="AlphaFoldDB" id="A0A9Q0MWG4"/>
<dbReference type="InterPro" id="IPR001464">
    <property type="entry name" value="Annexin"/>
</dbReference>
<dbReference type="PROSITE" id="PS51897">
    <property type="entry name" value="ANNEXIN_2"/>
    <property type="match status" value="4"/>
</dbReference>
<evidence type="ECO:0000256" key="4">
    <source>
        <dbReference type="ARBA" id="ARBA00023216"/>
    </source>
</evidence>
<dbReference type="GO" id="GO:0001786">
    <property type="term" value="F:phosphatidylserine binding"/>
    <property type="evidence" value="ECO:0007669"/>
    <property type="project" value="TreeGrafter"/>
</dbReference>
<protein>
    <recommendedName>
        <fullName evidence="6">Annexin</fullName>
    </recommendedName>
</protein>
<dbReference type="GO" id="GO:0012506">
    <property type="term" value="C:vesicle membrane"/>
    <property type="evidence" value="ECO:0007669"/>
    <property type="project" value="TreeGrafter"/>
</dbReference>
<evidence type="ECO:0000256" key="5">
    <source>
        <dbReference type="ARBA" id="ARBA00023302"/>
    </source>
</evidence>
<proteinExistence type="inferred from homology"/>
<dbReference type="OrthoDB" id="37886at2759"/>
<dbReference type="PANTHER" id="PTHR10502">
    <property type="entry name" value="ANNEXIN"/>
    <property type="match status" value="1"/>
</dbReference>
<dbReference type="FunFam" id="1.10.220.10:FF:000002">
    <property type="entry name" value="Annexin"/>
    <property type="match status" value="1"/>
</dbReference>
<comment type="caution">
    <text evidence="7">The sequence shown here is derived from an EMBL/GenBank/DDBJ whole genome shotgun (WGS) entry which is preliminary data.</text>
</comment>
<evidence type="ECO:0000256" key="1">
    <source>
        <dbReference type="ARBA" id="ARBA00007831"/>
    </source>
</evidence>
<dbReference type="GO" id="GO:0005737">
    <property type="term" value="C:cytoplasm"/>
    <property type="evidence" value="ECO:0007669"/>
    <property type="project" value="TreeGrafter"/>
</dbReference>
<organism evidence="7 8">
    <name type="scientific">Pseudolycoriella hygida</name>
    <dbReference type="NCBI Taxonomy" id="35572"/>
    <lineage>
        <taxon>Eukaryota</taxon>
        <taxon>Metazoa</taxon>
        <taxon>Ecdysozoa</taxon>
        <taxon>Arthropoda</taxon>
        <taxon>Hexapoda</taxon>
        <taxon>Insecta</taxon>
        <taxon>Pterygota</taxon>
        <taxon>Neoptera</taxon>
        <taxon>Endopterygota</taxon>
        <taxon>Diptera</taxon>
        <taxon>Nematocera</taxon>
        <taxon>Sciaroidea</taxon>
        <taxon>Sciaridae</taxon>
        <taxon>Pseudolycoriella</taxon>
    </lineage>
</organism>
<keyword evidence="8" id="KW-1185">Reference proteome</keyword>
<comment type="similarity">
    <text evidence="1 6">Belongs to the annexin family.</text>
</comment>
<dbReference type="PRINTS" id="PR00196">
    <property type="entry name" value="ANNEXIN"/>
</dbReference>
<dbReference type="PANTHER" id="PTHR10502:SF177">
    <property type="entry name" value="ANNEXIN B10"/>
    <property type="match status" value="1"/>
</dbReference>
<evidence type="ECO:0000313" key="7">
    <source>
        <dbReference type="EMBL" id="KAJ6639203.1"/>
    </source>
</evidence>
<evidence type="ECO:0000256" key="3">
    <source>
        <dbReference type="ARBA" id="ARBA00022837"/>
    </source>
</evidence>
<dbReference type="FunFam" id="1.10.220.10:FF:000004">
    <property type="entry name" value="Annexin"/>
    <property type="match status" value="1"/>
</dbReference>
<dbReference type="Gene3D" id="1.10.220.10">
    <property type="entry name" value="Annexin"/>
    <property type="match status" value="4"/>
</dbReference>
<reference evidence="7" key="1">
    <citation type="submission" date="2022-07" db="EMBL/GenBank/DDBJ databases">
        <authorList>
            <person name="Trinca V."/>
            <person name="Uliana J.V.C."/>
            <person name="Torres T.T."/>
            <person name="Ward R.J."/>
            <person name="Monesi N."/>
        </authorList>
    </citation>
    <scope>NUCLEOTIDE SEQUENCE</scope>
    <source>
        <strain evidence="7">HSMRA1968</strain>
        <tissue evidence="7">Whole embryos</tissue>
    </source>
</reference>
<dbReference type="SMART" id="SM00335">
    <property type="entry name" value="ANX"/>
    <property type="match status" value="4"/>
</dbReference>
<dbReference type="GO" id="GO:0005886">
    <property type="term" value="C:plasma membrane"/>
    <property type="evidence" value="ECO:0007669"/>
    <property type="project" value="TreeGrafter"/>
</dbReference>
<comment type="domain">
    <text evidence="6">A pair of annexin repeats may form one binding site for calcium and phospholipid.</text>
</comment>
<dbReference type="Proteomes" id="UP001151699">
    <property type="component" value="Chromosome X"/>
</dbReference>
<dbReference type="InterPro" id="IPR037104">
    <property type="entry name" value="Annexin_sf"/>
</dbReference>
<keyword evidence="5 6" id="KW-0111">Calcium/phospholipid-binding</keyword>
<dbReference type="GO" id="GO:0005509">
    <property type="term" value="F:calcium ion binding"/>
    <property type="evidence" value="ECO:0007669"/>
    <property type="project" value="InterPro"/>
</dbReference>
<dbReference type="Pfam" id="PF00191">
    <property type="entry name" value="Annexin"/>
    <property type="match status" value="4"/>
</dbReference>
<dbReference type="InterPro" id="IPR018252">
    <property type="entry name" value="Annexin_repeat_CS"/>
</dbReference>
<dbReference type="FunFam" id="1.10.220.10:FF:000001">
    <property type="entry name" value="Annexin"/>
    <property type="match status" value="1"/>
</dbReference>
<gene>
    <name evidence="7" type="primary">AnxB10_1</name>
    <name evidence="7" type="ORF">Bhyg_11945</name>
</gene>
<dbReference type="GO" id="GO:0005634">
    <property type="term" value="C:nucleus"/>
    <property type="evidence" value="ECO:0007669"/>
    <property type="project" value="TreeGrafter"/>
</dbReference>
<dbReference type="InterPro" id="IPR018502">
    <property type="entry name" value="Annexin_repeat"/>
</dbReference>
<keyword evidence="4 6" id="KW-0041">Annexin</keyword>